<dbReference type="InterPro" id="IPR017732">
    <property type="entry name" value="T4/T6SS_DotU"/>
</dbReference>
<feature type="domain" description="Type IV / VI secretion system DotU" evidence="2">
    <location>
        <begin position="33"/>
        <end position="213"/>
    </location>
</feature>
<proteinExistence type="predicted"/>
<evidence type="ECO:0000313" key="4">
    <source>
        <dbReference type="Proteomes" id="UP000636949"/>
    </source>
</evidence>
<keyword evidence="1" id="KW-1133">Transmembrane helix</keyword>
<dbReference type="OrthoDB" id="5615290at2"/>
<protein>
    <submittedName>
        <fullName evidence="3">Developmental protein</fullName>
    </submittedName>
</protein>
<name>A0A8J2Z6Q7_9GAMM</name>
<dbReference type="RefSeq" id="WP_117003788.1">
    <property type="nucleotide sequence ID" value="NZ_BMJS01000042.1"/>
</dbReference>
<dbReference type="EMBL" id="BMJS01000042">
    <property type="protein sequence ID" value="GGG06451.1"/>
    <property type="molecule type" value="Genomic_DNA"/>
</dbReference>
<reference evidence="3" key="1">
    <citation type="journal article" date="2014" name="Int. J. Syst. Evol. Microbiol.">
        <title>Complete genome sequence of Corynebacterium casei LMG S-19264T (=DSM 44701T), isolated from a smear-ripened cheese.</title>
        <authorList>
            <consortium name="US DOE Joint Genome Institute (JGI-PGF)"/>
            <person name="Walter F."/>
            <person name="Albersmeier A."/>
            <person name="Kalinowski J."/>
            <person name="Ruckert C."/>
        </authorList>
    </citation>
    <scope>NUCLEOTIDE SEQUENCE</scope>
    <source>
        <strain evidence="3">CGMCC 1.15758</strain>
    </source>
</reference>
<evidence type="ECO:0000256" key="1">
    <source>
        <dbReference type="SAM" id="Phobius"/>
    </source>
</evidence>
<reference evidence="3" key="2">
    <citation type="submission" date="2020-09" db="EMBL/GenBank/DDBJ databases">
        <authorList>
            <person name="Sun Q."/>
            <person name="Zhou Y."/>
        </authorList>
    </citation>
    <scope>NUCLEOTIDE SEQUENCE</scope>
    <source>
        <strain evidence="3">CGMCC 1.15758</strain>
    </source>
</reference>
<evidence type="ECO:0000313" key="3">
    <source>
        <dbReference type="EMBL" id="GGG06451.1"/>
    </source>
</evidence>
<comment type="caution">
    <text evidence="3">The sequence shown here is derived from an EMBL/GenBank/DDBJ whole genome shotgun (WGS) entry which is preliminary data.</text>
</comment>
<accession>A0A8J2Z6Q7</accession>
<evidence type="ECO:0000259" key="2">
    <source>
        <dbReference type="Pfam" id="PF09850"/>
    </source>
</evidence>
<keyword evidence="1" id="KW-0812">Transmembrane</keyword>
<dbReference type="AlphaFoldDB" id="A0A8J2Z6Q7"/>
<gene>
    <name evidence="3" type="ORF">GCM10010995_24970</name>
</gene>
<dbReference type="Proteomes" id="UP000636949">
    <property type="component" value="Unassembled WGS sequence"/>
</dbReference>
<feature type="transmembrane region" description="Helical" evidence="1">
    <location>
        <begin position="195"/>
        <end position="213"/>
    </location>
</feature>
<organism evidence="3 4">
    <name type="scientific">Cysteiniphilum litorale</name>
    <dbReference type="NCBI Taxonomy" id="2056700"/>
    <lineage>
        <taxon>Bacteria</taxon>
        <taxon>Pseudomonadati</taxon>
        <taxon>Pseudomonadota</taxon>
        <taxon>Gammaproteobacteria</taxon>
        <taxon>Thiotrichales</taxon>
        <taxon>Fastidiosibacteraceae</taxon>
        <taxon>Cysteiniphilum</taxon>
    </lineage>
</organism>
<dbReference type="InterPro" id="IPR038522">
    <property type="entry name" value="T4/T6SS_DotU_sf"/>
</dbReference>
<keyword evidence="1" id="KW-0472">Membrane</keyword>
<dbReference type="Gene3D" id="1.25.40.590">
    <property type="entry name" value="Type IV / VI secretion system, DotU"/>
    <property type="match status" value="1"/>
</dbReference>
<keyword evidence="4" id="KW-1185">Reference proteome</keyword>
<sequence>MQSELQLLSQLSDLVYSASDFKKTLMLNNAGKTSDQEVLKFREKIRAQLLAMQNQLNTDYSSKIAEFILFPIIANVDEKFMLLITERELPCHWDTLQAEFYGRTDGGEFVFDVLDEVLSNKIYPKISYEVLLMVLQDDFLGKYYHNPNHAERHQYISRVKSILKDFNQNTNINEEVVATTTSRQQMPNSRKAQNIVWGVVAICILVPLGIYFFA</sequence>
<dbReference type="Pfam" id="PF09850">
    <property type="entry name" value="DotU"/>
    <property type="match status" value="1"/>
</dbReference>